<evidence type="ECO:0000256" key="4">
    <source>
        <dbReference type="ARBA" id="ARBA00023284"/>
    </source>
</evidence>
<dbReference type="AlphaFoldDB" id="A0A7S2KSD2"/>
<evidence type="ECO:0000256" key="5">
    <source>
        <dbReference type="ARBA" id="ARBA00025719"/>
    </source>
</evidence>
<dbReference type="InterPro" id="IPR024706">
    <property type="entry name" value="Peroxiredoxin_AhpC-typ"/>
</dbReference>
<dbReference type="InterPro" id="IPR000866">
    <property type="entry name" value="AhpC/TSA"/>
</dbReference>
<dbReference type="PANTHER" id="PTHR43503:SF4">
    <property type="entry name" value="PEROXIREDOXIN-6"/>
    <property type="match status" value="1"/>
</dbReference>
<comment type="similarity">
    <text evidence="5">Belongs to the peroxiredoxin family. Prx6 subfamily.</text>
</comment>
<dbReference type="EMBL" id="HBGY01017980">
    <property type="protein sequence ID" value="CAD9585399.1"/>
    <property type="molecule type" value="Transcribed_RNA"/>
</dbReference>
<accession>A0A7S2KSD2</accession>
<dbReference type="GO" id="GO:0045454">
    <property type="term" value="P:cell redox homeostasis"/>
    <property type="evidence" value="ECO:0007669"/>
    <property type="project" value="TreeGrafter"/>
</dbReference>
<dbReference type="FunFam" id="3.40.30.10:FF:000011">
    <property type="entry name" value="Peroxiredoxin PRX1"/>
    <property type="match status" value="1"/>
</dbReference>
<keyword evidence="2 6" id="KW-0049">Antioxidant</keyword>
<evidence type="ECO:0000259" key="8">
    <source>
        <dbReference type="PROSITE" id="PS51352"/>
    </source>
</evidence>
<dbReference type="Pfam" id="PF00578">
    <property type="entry name" value="AhpC-TSA"/>
    <property type="match status" value="1"/>
</dbReference>
<evidence type="ECO:0000256" key="3">
    <source>
        <dbReference type="ARBA" id="ARBA00023002"/>
    </source>
</evidence>
<evidence type="ECO:0000256" key="2">
    <source>
        <dbReference type="ARBA" id="ARBA00022862"/>
    </source>
</evidence>
<keyword evidence="4 6" id="KW-0676">Redox-active center</keyword>
<feature type="domain" description="Thioredoxin" evidence="8">
    <location>
        <begin position="38"/>
        <end position="204"/>
    </location>
</feature>
<dbReference type="Pfam" id="PF10417">
    <property type="entry name" value="1-cysPrx_C"/>
    <property type="match status" value="1"/>
</dbReference>
<comment type="function">
    <text evidence="6">Thiol-specific peroxidase that catalyzes the reduction of hydrogen peroxide and organic hydroperoxides to water and alcohols, respectively.</text>
</comment>
<dbReference type="GO" id="GO:0005829">
    <property type="term" value="C:cytosol"/>
    <property type="evidence" value="ECO:0007669"/>
    <property type="project" value="TreeGrafter"/>
</dbReference>
<dbReference type="PROSITE" id="PS51352">
    <property type="entry name" value="THIOREDOXIN_2"/>
    <property type="match status" value="1"/>
</dbReference>
<organism evidence="9">
    <name type="scientific">Leptocylindrus danicus</name>
    <dbReference type="NCBI Taxonomy" id="163516"/>
    <lineage>
        <taxon>Eukaryota</taxon>
        <taxon>Sar</taxon>
        <taxon>Stramenopiles</taxon>
        <taxon>Ochrophyta</taxon>
        <taxon>Bacillariophyta</taxon>
        <taxon>Coscinodiscophyceae</taxon>
        <taxon>Chaetocerotophycidae</taxon>
        <taxon>Leptocylindrales</taxon>
        <taxon>Leptocylindraceae</taxon>
        <taxon>Leptocylindrus</taxon>
    </lineage>
</organism>
<name>A0A7S2KSD2_9STRA</name>
<dbReference type="InterPro" id="IPR036249">
    <property type="entry name" value="Thioredoxin-like_sf"/>
</dbReference>
<feature type="active site" description="Cysteine sulfenic acid (-SOH) intermediate; for peroxidase activity" evidence="7">
    <location>
        <position position="86"/>
    </location>
</feature>
<evidence type="ECO:0000256" key="7">
    <source>
        <dbReference type="PIRSR" id="PIRSR000239-1"/>
    </source>
</evidence>
<reference evidence="9" key="1">
    <citation type="submission" date="2021-01" db="EMBL/GenBank/DDBJ databases">
        <authorList>
            <person name="Corre E."/>
            <person name="Pelletier E."/>
            <person name="Niang G."/>
            <person name="Scheremetjew M."/>
            <person name="Finn R."/>
            <person name="Kale V."/>
            <person name="Holt S."/>
            <person name="Cochrane G."/>
            <person name="Meng A."/>
            <person name="Brown T."/>
            <person name="Cohen L."/>
        </authorList>
    </citation>
    <scope>NUCLEOTIDE SEQUENCE</scope>
    <source>
        <strain evidence="9">B650</strain>
    </source>
</reference>
<evidence type="ECO:0000256" key="1">
    <source>
        <dbReference type="ARBA" id="ARBA00022559"/>
    </source>
</evidence>
<dbReference type="GO" id="GO:0005739">
    <property type="term" value="C:mitochondrion"/>
    <property type="evidence" value="ECO:0007669"/>
    <property type="project" value="TreeGrafter"/>
</dbReference>
<dbReference type="Gene3D" id="3.30.1020.10">
    <property type="entry name" value="Antioxidant, Horf6, Chain A, domain2"/>
    <property type="match status" value="1"/>
</dbReference>
<keyword evidence="3 6" id="KW-0560">Oxidoreductase</keyword>
<dbReference type="Gene3D" id="3.40.30.10">
    <property type="entry name" value="Glutaredoxin"/>
    <property type="match status" value="1"/>
</dbReference>
<dbReference type="PIRSF" id="PIRSF000239">
    <property type="entry name" value="AHPC"/>
    <property type="match status" value="1"/>
</dbReference>
<gene>
    <name evidence="9" type="ORF">LDAN0321_LOCUS11598</name>
</gene>
<dbReference type="InterPro" id="IPR019479">
    <property type="entry name" value="Peroxiredoxin_C"/>
</dbReference>
<dbReference type="PANTHER" id="PTHR43503">
    <property type="entry name" value="MCG48959-RELATED"/>
    <property type="match status" value="1"/>
</dbReference>
<dbReference type="GO" id="GO:0051920">
    <property type="term" value="F:peroxiredoxin activity"/>
    <property type="evidence" value="ECO:0007669"/>
    <property type="project" value="InterPro"/>
</dbReference>
<evidence type="ECO:0000313" key="9">
    <source>
        <dbReference type="EMBL" id="CAD9585399.1"/>
    </source>
</evidence>
<dbReference type="InterPro" id="IPR013766">
    <property type="entry name" value="Thioredoxin_domain"/>
</dbReference>
<sequence length="273" mass="30404">MRSPWISIDFLGITFFNKTSSTVETLTIDKRKEERVIVDMGGPTINDAFPNLQGETQISKDFDLYEYLGDSWGIIFMHPGDFTPVCTTELGAAASLEPEFDKRNVKVCGFSCNDSSSHLEWINDIKVATGFQVNFPLFCDPDRAHATNLGILDETNKDAKGLPMTVRSVYIVKPNKQVALMMTYPASSGRNFDEIIRAVDTLQLTQDHSVATPANWKPGEKVIVNFPLSDAAATEKFGEDGYEVCKLPSEEGKDLAKHYLRFTEDPTLSNSDK</sequence>
<proteinExistence type="inferred from homology"/>
<dbReference type="SUPFAM" id="SSF52833">
    <property type="entry name" value="Thioredoxin-like"/>
    <property type="match status" value="1"/>
</dbReference>
<keyword evidence="1 6" id="KW-0575">Peroxidase</keyword>
<protein>
    <recommendedName>
        <fullName evidence="8">Thioredoxin domain-containing protein</fullName>
    </recommendedName>
</protein>
<evidence type="ECO:0000256" key="6">
    <source>
        <dbReference type="PIRNR" id="PIRNR000239"/>
    </source>
</evidence>